<evidence type="ECO:0000313" key="9">
    <source>
        <dbReference type="Proteomes" id="UP000077671"/>
    </source>
</evidence>
<comment type="caution">
    <text evidence="8">The sequence shown here is derived from an EMBL/GenBank/DDBJ whole genome shotgun (WGS) entry which is preliminary data.</text>
</comment>
<feature type="compositionally biased region" description="Polar residues" evidence="6">
    <location>
        <begin position="221"/>
        <end position="230"/>
    </location>
</feature>
<dbReference type="InterPro" id="IPR003120">
    <property type="entry name" value="Ste12"/>
</dbReference>
<feature type="region of interest" description="Disordered" evidence="6">
    <location>
        <begin position="1"/>
        <end position="166"/>
    </location>
</feature>
<dbReference type="InterPro" id="IPR052127">
    <property type="entry name" value="STE12_transcription_factor"/>
</dbReference>
<organism evidence="8 9">
    <name type="scientific">Tilletia caries</name>
    <name type="common">wheat bunt fungus</name>
    <dbReference type="NCBI Taxonomy" id="13290"/>
    <lineage>
        <taxon>Eukaryota</taxon>
        <taxon>Fungi</taxon>
        <taxon>Dikarya</taxon>
        <taxon>Basidiomycota</taxon>
        <taxon>Ustilaginomycotina</taxon>
        <taxon>Exobasidiomycetes</taxon>
        <taxon>Tilletiales</taxon>
        <taxon>Tilletiaceae</taxon>
        <taxon>Tilletia</taxon>
    </lineage>
</organism>
<dbReference type="GO" id="GO:1990527">
    <property type="term" value="C:Tec1p-Ste12p-Dig1p complex"/>
    <property type="evidence" value="ECO:0007669"/>
    <property type="project" value="TreeGrafter"/>
</dbReference>
<feature type="region of interest" description="Disordered" evidence="6">
    <location>
        <begin position="625"/>
        <end position="735"/>
    </location>
</feature>
<evidence type="ECO:0000313" key="7">
    <source>
        <dbReference type="EMBL" id="CAD6905960.1"/>
    </source>
</evidence>
<evidence type="ECO:0000256" key="2">
    <source>
        <dbReference type="ARBA" id="ARBA00023015"/>
    </source>
</evidence>
<evidence type="ECO:0000256" key="1">
    <source>
        <dbReference type="ARBA" id="ARBA00004123"/>
    </source>
</evidence>
<comment type="similarity">
    <text evidence="5">Belongs to the STE12 transcription factor family.</text>
</comment>
<dbReference type="Pfam" id="PF02200">
    <property type="entry name" value="STE"/>
    <property type="match status" value="1"/>
</dbReference>
<dbReference type="EMBL" id="LWDD02000346">
    <property type="protein sequence ID" value="KAE8261582.1"/>
    <property type="molecule type" value="Genomic_DNA"/>
</dbReference>
<dbReference type="GO" id="GO:1990526">
    <property type="term" value="C:Ste12p-Dig1p-Dig2p complex"/>
    <property type="evidence" value="ECO:0007669"/>
    <property type="project" value="TreeGrafter"/>
</dbReference>
<reference evidence="8" key="2">
    <citation type="journal article" date="2019" name="IMA Fungus">
        <title>Genome sequencing and comparison of five Tilletia species to identify candidate genes for the detection of regulated species infecting wheat.</title>
        <authorList>
            <person name="Nguyen H.D.T."/>
            <person name="Sultana T."/>
            <person name="Kesanakurti P."/>
            <person name="Hambleton S."/>
        </authorList>
    </citation>
    <scope>NUCLEOTIDE SEQUENCE</scope>
    <source>
        <strain evidence="8">DAOMC 238032</strain>
    </source>
</reference>
<gene>
    <name evidence="8" type="ORF">A4X03_0g3132</name>
    <name evidence="7" type="ORF">JKIAZH3_G5517</name>
</gene>
<evidence type="ECO:0000256" key="3">
    <source>
        <dbReference type="ARBA" id="ARBA00023163"/>
    </source>
</evidence>
<feature type="compositionally biased region" description="Low complexity" evidence="6">
    <location>
        <begin position="136"/>
        <end position="156"/>
    </location>
</feature>
<evidence type="ECO:0000256" key="4">
    <source>
        <dbReference type="ARBA" id="ARBA00023242"/>
    </source>
</evidence>
<feature type="compositionally biased region" description="Low complexity" evidence="6">
    <location>
        <begin position="324"/>
        <end position="340"/>
    </location>
</feature>
<accession>A0A177UHW5</accession>
<dbReference type="SMART" id="SM00424">
    <property type="entry name" value="STE"/>
    <property type="match status" value="1"/>
</dbReference>
<dbReference type="GO" id="GO:0003700">
    <property type="term" value="F:DNA-binding transcription factor activity"/>
    <property type="evidence" value="ECO:0007669"/>
    <property type="project" value="InterPro"/>
</dbReference>
<feature type="compositionally biased region" description="Polar residues" evidence="6">
    <location>
        <begin position="563"/>
        <end position="578"/>
    </location>
</feature>
<comment type="subcellular location">
    <subcellularLocation>
        <location evidence="1">Nucleus</location>
    </subcellularLocation>
</comment>
<dbReference type="PANTHER" id="PTHR47427">
    <property type="entry name" value="PROTEIN STE12"/>
    <property type="match status" value="1"/>
</dbReference>
<feature type="region of interest" description="Disordered" evidence="6">
    <location>
        <begin position="553"/>
        <end position="578"/>
    </location>
</feature>
<feature type="compositionally biased region" description="Polar residues" evidence="6">
    <location>
        <begin position="112"/>
        <end position="124"/>
    </location>
</feature>
<dbReference type="AlphaFoldDB" id="A0A177UHW5"/>
<evidence type="ECO:0000313" key="10">
    <source>
        <dbReference type="Proteomes" id="UP000836402"/>
    </source>
</evidence>
<keyword evidence="3" id="KW-0804">Transcription</keyword>
<feature type="region of interest" description="Disordered" evidence="6">
    <location>
        <begin position="776"/>
        <end position="927"/>
    </location>
</feature>
<evidence type="ECO:0000313" key="8">
    <source>
        <dbReference type="EMBL" id="KAE8261582.1"/>
    </source>
</evidence>
<feature type="region of interest" description="Disordered" evidence="6">
    <location>
        <begin position="181"/>
        <end position="340"/>
    </location>
</feature>
<proteinExistence type="inferred from homology"/>
<reference evidence="8" key="1">
    <citation type="submission" date="2016-04" db="EMBL/GenBank/DDBJ databases">
        <authorList>
            <person name="Nguyen H.D."/>
            <person name="Kesanakurti P."/>
            <person name="Cullis J."/>
            <person name="Levesque C.A."/>
            <person name="Hambleton S."/>
        </authorList>
    </citation>
    <scope>NUCLEOTIDE SEQUENCE</scope>
    <source>
        <strain evidence="8">DAOMC 238032</strain>
    </source>
</reference>
<reference evidence="7" key="3">
    <citation type="submission" date="2020-10" db="EMBL/GenBank/DDBJ databases">
        <authorList>
            <person name="Sedaghatjoo S."/>
        </authorList>
    </citation>
    <scope>NUCLEOTIDE SEQUENCE</scope>
    <source>
        <strain evidence="7">AZH3</strain>
    </source>
</reference>
<evidence type="ECO:0000256" key="6">
    <source>
        <dbReference type="SAM" id="MobiDB-lite"/>
    </source>
</evidence>
<protein>
    <submittedName>
        <fullName evidence="8">Uncharacterized protein</fullName>
    </submittedName>
</protein>
<feature type="compositionally biased region" description="Polar residues" evidence="6">
    <location>
        <begin position="625"/>
        <end position="647"/>
    </location>
</feature>
<feature type="compositionally biased region" description="Polar residues" evidence="6">
    <location>
        <begin position="194"/>
        <end position="208"/>
    </location>
</feature>
<feature type="compositionally biased region" description="Low complexity" evidence="6">
    <location>
        <begin position="776"/>
        <end position="787"/>
    </location>
</feature>
<keyword evidence="2" id="KW-0805">Transcription regulation</keyword>
<dbReference type="Proteomes" id="UP000077671">
    <property type="component" value="Unassembled WGS sequence"/>
</dbReference>
<dbReference type="GO" id="GO:0005634">
    <property type="term" value="C:nucleus"/>
    <property type="evidence" value="ECO:0007669"/>
    <property type="project" value="UniProtKB-SubCell"/>
</dbReference>
<feature type="compositionally biased region" description="Low complexity" evidence="6">
    <location>
        <begin position="829"/>
        <end position="855"/>
    </location>
</feature>
<feature type="compositionally biased region" description="Low complexity" evidence="6">
    <location>
        <begin position="884"/>
        <end position="896"/>
    </location>
</feature>
<dbReference type="Proteomes" id="UP000836402">
    <property type="component" value="Unassembled WGS sequence"/>
</dbReference>
<feature type="compositionally biased region" description="Polar residues" evidence="6">
    <location>
        <begin position="660"/>
        <end position="680"/>
    </location>
</feature>
<sequence length="1171" mass="125610">MSDGSRDYSSQQQVSPYDDSVRPPCRTPSPVRPSSASLTPPSAPFSPSPISSPSSSLRIHWQQLHQRQHQSPSLDLTQQQQWETSHQLRLDQASLGSSPAPAAPTQDGPDTIHSTQQHINSGSSYDVDVDGALVGTSPSASTSFASSAAPSLSSAAQHGHRRKRSQTEHINIATAGGYLPLFSPHATRSRQDHASSPTSLSTSITARSRSPPLLWARTLPRSHSSRSLGNQVFKEGSSTSLSSTSPYEFSIMTPRGSRFQASDERTVVGESSGGTRDTESSHKIPTGSFPSGSHTYGRGPDIPITPPMPRIGYAPLPPTPTPAYRPSSTTPPASSLNLTSLPASPFRARYQTGDLTSPFLNRFDAAHIGTSSSCAPASLKRSSMGFPLSTSPTRPRAYRKIGATNGLGLHVPPLGVSGSQVSKAEEVAVMTGREGGAALLRPVKSQGMRITSAPQVKPTLPRFDDLELPAPSASGTLYGSRSLTGASTGYWPSRKLGRPQYHGHSDTLTAVYQPAYVSTLSYEDSSVVMLPPLRSNNLIPWASVGPTGGFDDAAGDEDENDSLICSSDPGSESRPSAFCQSTTASHHAAAAGWEETSRQVHHAATFETRPSSEFSLRYGYTSSSPRLHASTATASGHRQRASTSISQVPRLPRILRSHSDGSNVNTASHKFTSAADQSVSGVELSGDEKPLLPTQTGLVRSTLTRSSTKVKPSQQQQHQHAEQSGTGGPTDLGPRYDLINHAHHLKLFLAFAPELLLADQLGDIPGLLVENSRSSSSASASVSARESPTPGAIFITRPRGSEHGHSALVGTWSTLPRSGKEGGGGSGSGTISASTRSSQRHQQQQQQQQQQSTQTDLMRSHFETFYVPQSKARQRLEKARQVTASKSASGSAPAPHAGRHTSHGTVLASRSHQHDRASSSIAHHQRARPLVLSSVPPASASASASALARLPAMPIFHRFPLPTNNFDEADQGVGGAAESEEVFVSCVLWDGQTWLTGTDICRIIRFRFESFGRKIVNLNKFHEGIYSDLRNIKAGAGATCEEPKSAFLEALYIYETIQSAKRQKTFHWFPIAMHDQLFLDQLSRDYERRVRNEAMCTEAVREPALSFVYNGYLALADQLGLGDGESGRPAPLHHPTVSQNELLKQIQVDEVALHAMAMGINDAFLPPHGHR</sequence>
<feature type="compositionally biased region" description="Pro residues" evidence="6">
    <location>
        <begin position="303"/>
        <end position="323"/>
    </location>
</feature>
<name>A0A177UHW5_9BASI</name>
<keyword evidence="4" id="KW-0539">Nucleus</keyword>
<evidence type="ECO:0000256" key="5">
    <source>
        <dbReference type="ARBA" id="ARBA00024345"/>
    </source>
</evidence>
<dbReference type="PANTHER" id="PTHR47427:SF1">
    <property type="entry name" value="PROTEIN STE12"/>
    <property type="match status" value="1"/>
</dbReference>
<feature type="compositionally biased region" description="Polar residues" evidence="6">
    <location>
        <begin position="63"/>
        <end position="87"/>
    </location>
</feature>
<dbReference type="EMBL" id="CAJHJG010000802">
    <property type="protein sequence ID" value="CAD6905960.1"/>
    <property type="molecule type" value="Genomic_DNA"/>
</dbReference>
<feature type="compositionally biased region" description="Polar residues" evidence="6">
    <location>
        <begin position="693"/>
        <end position="713"/>
    </location>
</feature>
<keyword evidence="10" id="KW-1185">Reference proteome</keyword>